<gene>
    <name evidence="2" type="ORF">GCA01S_003_00310</name>
</gene>
<comment type="caution">
    <text evidence="2">The sequence shown here is derived from an EMBL/GenBank/DDBJ whole genome shotgun (WGS) entry which is preliminary data.</text>
</comment>
<keyword evidence="3" id="KW-1185">Reference proteome</keyword>
<dbReference type="RefSeq" id="WP_017436834.1">
    <property type="nucleotide sequence ID" value="NZ_BAWO01000003.1"/>
</dbReference>
<dbReference type="OrthoDB" id="2887676at2"/>
<feature type="coiled-coil region" evidence="1">
    <location>
        <begin position="12"/>
        <end position="67"/>
    </location>
</feature>
<evidence type="ECO:0000256" key="1">
    <source>
        <dbReference type="SAM" id="Coils"/>
    </source>
</evidence>
<dbReference type="EMBL" id="BAWO01000003">
    <property type="protein sequence ID" value="GAJ38365.1"/>
    <property type="molecule type" value="Genomic_DNA"/>
</dbReference>
<reference evidence="2 3" key="1">
    <citation type="submission" date="2014-04" db="EMBL/GenBank/DDBJ databases">
        <title>Whole genome shotgun sequence of Geobacillus caldoxylosilyticus NBRC 107762.</title>
        <authorList>
            <person name="Hosoyama A."/>
            <person name="Hosoyama Y."/>
            <person name="Katano-Makiyama Y."/>
            <person name="Tsuchikane K."/>
            <person name="Ohji S."/>
            <person name="Ichikawa N."/>
            <person name="Yamazoe A."/>
            <person name="Fujita N."/>
        </authorList>
    </citation>
    <scope>NUCLEOTIDE SEQUENCE [LARGE SCALE GENOMIC DNA]</scope>
    <source>
        <strain evidence="2 3">NBRC 107762</strain>
    </source>
</reference>
<evidence type="ECO:0000313" key="2">
    <source>
        <dbReference type="EMBL" id="GAJ38365.1"/>
    </source>
</evidence>
<organism evidence="2 3">
    <name type="scientific">Parageobacillus caldoxylosilyticus NBRC 107762</name>
    <dbReference type="NCBI Taxonomy" id="1220594"/>
    <lineage>
        <taxon>Bacteria</taxon>
        <taxon>Bacillati</taxon>
        <taxon>Bacillota</taxon>
        <taxon>Bacilli</taxon>
        <taxon>Bacillales</taxon>
        <taxon>Anoxybacillaceae</taxon>
        <taxon>Saccharococcus</taxon>
    </lineage>
</organism>
<dbReference type="SUPFAM" id="SSF58113">
    <property type="entry name" value="Apolipoprotein A-I"/>
    <property type="match status" value="1"/>
</dbReference>
<dbReference type="AlphaFoldDB" id="A0A023DAI0"/>
<proteinExistence type="predicted"/>
<name>A0A023DAI0_9BACL</name>
<dbReference type="Proteomes" id="UP000023561">
    <property type="component" value="Unassembled WGS sequence"/>
</dbReference>
<dbReference type="Gene3D" id="1.20.5.190">
    <property type="match status" value="1"/>
</dbReference>
<protein>
    <submittedName>
        <fullName evidence="2">Uncharacterized protein</fullName>
    </submittedName>
</protein>
<evidence type="ECO:0000313" key="3">
    <source>
        <dbReference type="Proteomes" id="UP000023561"/>
    </source>
</evidence>
<accession>A0A023DAI0</accession>
<keyword evidence="1" id="KW-0175">Coiled coil</keyword>
<sequence length="133" mass="15858">MERLMEQILFELKEMRVDLNEVKQSQKQLESDVRELRASQKQLESDVRTLQETVAELQEGQARVEQTIGKLSQSIIDSLAPYFDQITQHIDERYEEIHDKLHQHERMIETLSYRSLSQETELKDLKRMMQHSS</sequence>
<dbReference type="GeneID" id="301193068"/>